<dbReference type="EC" id="2.3.1.-" evidence="4"/>
<evidence type="ECO:0000256" key="3">
    <source>
        <dbReference type="ARBA" id="ARBA00023315"/>
    </source>
</evidence>
<dbReference type="PANTHER" id="PTHR11104">
    <property type="entry name" value="AMINOGLYCOSIDE N3-ACETYLTRANSFERASE"/>
    <property type="match status" value="1"/>
</dbReference>
<sequence>MRNCSKLFVAVFLERREKMGEKLTIWRTDKPYTKSRFINELKKAGLKAGDTIIFHASMSQAGWICGGAITVIDALQSAVTENGTIVMPAQTGGLTDPENWENPPVPKAWWEEIRATMPIFDKERTPSYKMGVIAETFRALPDVCRSNHPFYSFTAWGKRAEEILQNHSLEHGFGENSPLGKLYQIQDSQIVLFGVDNDSNTSLHLAEERSTKVKNRLGKAALLKDGKRVIQTFEEKEYNSELFLKIGEAFEQEKGSHKKEIALAPSKIFNLKEIIDFAENYLNTNET</sequence>
<gene>
    <name evidence="5" type="ORF">MCOL2_14006</name>
</gene>
<protein>
    <recommendedName>
        <fullName evidence="4">Aminoglycoside N(3)-acetyltransferase</fullName>
        <ecNumber evidence="4">2.3.1.-</ecNumber>
    </recommendedName>
</protein>
<keyword evidence="2 4" id="KW-0808">Transferase</keyword>
<dbReference type="AlphaFoldDB" id="W7DCT6"/>
<dbReference type="EMBL" id="AODM01000046">
    <property type="protein sequence ID" value="EUJ52411.1"/>
    <property type="molecule type" value="Genomic_DNA"/>
</dbReference>
<proteinExistence type="inferred from homology"/>
<dbReference type="PATRIC" id="fig|1265822.4.peg.2849"/>
<dbReference type="GO" id="GO:0046353">
    <property type="term" value="F:aminoglycoside 3-N-acetyltransferase activity"/>
    <property type="evidence" value="ECO:0007669"/>
    <property type="project" value="UniProtKB-EC"/>
</dbReference>
<accession>W7DCT6</accession>
<dbReference type="GO" id="GO:0046677">
    <property type="term" value="P:response to antibiotic"/>
    <property type="evidence" value="ECO:0007669"/>
    <property type="project" value="UniProtKB-KW"/>
</dbReference>
<dbReference type="PANTHER" id="PTHR11104:SF0">
    <property type="entry name" value="SPBETA PROPHAGE-DERIVED AMINOGLYCOSIDE N(3')-ACETYLTRANSFERASE-LIKE PROTEIN YOKD"/>
    <property type="match status" value="1"/>
</dbReference>
<evidence type="ECO:0000256" key="2">
    <source>
        <dbReference type="ARBA" id="ARBA00022679"/>
    </source>
</evidence>
<organism evidence="5 6">
    <name type="scientific">Listeria fleischmannii FSL S10-1203</name>
    <dbReference type="NCBI Taxonomy" id="1265822"/>
    <lineage>
        <taxon>Bacteria</taxon>
        <taxon>Bacillati</taxon>
        <taxon>Bacillota</taxon>
        <taxon>Bacilli</taxon>
        <taxon>Bacillales</taxon>
        <taxon>Listeriaceae</taxon>
        <taxon>Listeria</taxon>
    </lineage>
</organism>
<evidence type="ECO:0000256" key="1">
    <source>
        <dbReference type="ARBA" id="ARBA00006383"/>
    </source>
</evidence>
<dbReference type="Pfam" id="PF02522">
    <property type="entry name" value="Antibiotic_NAT"/>
    <property type="match status" value="1"/>
</dbReference>
<keyword evidence="4" id="KW-0046">Antibiotic resistance</keyword>
<evidence type="ECO:0000313" key="5">
    <source>
        <dbReference type="EMBL" id="EUJ52411.1"/>
    </source>
</evidence>
<comment type="caution">
    <text evidence="5">The sequence shown here is derived from an EMBL/GenBank/DDBJ whole genome shotgun (WGS) entry which is preliminary data.</text>
</comment>
<reference evidence="5 6" key="1">
    <citation type="submission" date="2012-12" db="EMBL/GenBank/DDBJ databases">
        <title>Novel taxa of Listeriaceae from agricultural environments in the United States.</title>
        <authorList>
            <person name="den Bakker H.C."/>
            <person name="Allred A."/>
            <person name="Warchocki S."/>
            <person name="Wright E.M."/>
            <person name="Burrell A."/>
            <person name="Nightingale K.K."/>
            <person name="Kephart D."/>
            <person name="Wiedmann M."/>
        </authorList>
    </citation>
    <scope>NUCLEOTIDE SEQUENCE [LARGE SCALE GENOMIC DNA]</scope>
    <source>
        <strain evidence="5 6">FSL S10-1203</strain>
    </source>
</reference>
<evidence type="ECO:0000313" key="6">
    <source>
        <dbReference type="Proteomes" id="UP000019241"/>
    </source>
</evidence>
<comment type="catalytic activity">
    <reaction evidence="4">
        <text>a 2-deoxystreptamine antibiotic + acetyl-CoA = an N(3)-acetyl-2-deoxystreptamine antibiotic + CoA + H(+)</text>
        <dbReference type="Rhea" id="RHEA:12665"/>
        <dbReference type="ChEBI" id="CHEBI:15378"/>
        <dbReference type="ChEBI" id="CHEBI:57287"/>
        <dbReference type="ChEBI" id="CHEBI:57288"/>
        <dbReference type="ChEBI" id="CHEBI:57921"/>
        <dbReference type="ChEBI" id="CHEBI:77452"/>
        <dbReference type="EC" id="2.3.1.81"/>
    </reaction>
</comment>
<keyword evidence="3 4" id="KW-0012">Acyltransferase</keyword>
<dbReference type="InterPro" id="IPR028345">
    <property type="entry name" value="Antibiotic_NAT-like"/>
</dbReference>
<dbReference type="SUPFAM" id="SSF110710">
    <property type="entry name" value="TTHA0583/YokD-like"/>
    <property type="match status" value="1"/>
</dbReference>
<dbReference type="Proteomes" id="UP000019241">
    <property type="component" value="Unassembled WGS sequence"/>
</dbReference>
<comment type="similarity">
    <text evidence="1 4">Belongs to the antibiotic N-acetyltransferase family.</text>
</comment>
<dbReference type="InterPro" id="IPR003679">
    <property type="entry name" value="Amioglycoside_AcTrfase"/>
</dbReference>
<name>W7DCT6_9LIST</name>
<evidence type="ECO:0000256" key="4">
    <source>
        <dbReference type="RuleBase" id="RU365031"/>
    </source>
</evidence>